<dbReference type="SFLD" id="SFLDG01135">
    <property type="entry name" value="C1.5.6:_HAD__Beta-PGM__Phospha"/>
    <property type="match status" value="1"/>
</dbReference>
<dbReference type="OrthoDB" id="9797743at2"/>
<dbReference type="EMBL" id="SJPH01000001">
    <property type="protein sequence ID" value="TWT48639.1"/>
    <property type="molecule type" value="Genomic_DNA"/>
</dbReference>
<dbReference type="EC" id="3.1.3.-" evidence="1"/>
<dbReference type="PRINTS" id="PR00413">
    <property type="entry name" value="HADHALOGNASE"/>
</dbReference>
<gene>
    <name evidence="1" type="ORF">Pla111_04140</name>
</gene>
<protein>
    <submittedName>
        <fullName evidence="1">Phosphorylated carbohydrates phosphatase</fullName>
        <ecNumber evidence="1">3.1.3.-</ecNumber>
    </submittedName>
</protein>
<dbReference type="InterPro" id="IPR023198">
    <property type="entry name" value="PGP-like_dom2"/>
</dbReference>
<dbReference type="Gene3D" id="1.10.150.240">
    <property type="entry name" value="Putative phosphatase, domain 2"/>
    <property type="match status" value="1"/>
</dbReference>
<dbReference type="SFLD" id="SFLDS00003">
    <property type="entry name" value="Haloacid_Dehalogenase"/>
    <property type="match status" value="1"/>
</dbReference>
<dbReference type="PANTHER" id="PTHR18901">
    <property type="entry name" value="2-DEOXYGLUCOSE-6-PHOSPHATE PHOSPHATASE 2"/>
    <property type="match status" value="1"/>
</dbReference>
<comment type="caution">
    <text evidence="1">The sequence shown here is derived from an EMBL/GenBank/DDBJ whole genome shotgun (WGS) entry which is preliminary data.</text>
</comment>
<sequence length="223" mass="24412">MSYPLPPAPLIAVAFDMDGVLASSEDVYELTGIETLRRRGKPFEDALRHRMMGLPTLKALQLMIDWHELDLTVEELAVESEKTFWELAGDRLAPMPYVHELFDRLDAASVPRGVVTSGARRYAEQILRVIGVRDRLSFVITADDVKIGKPDPEPYLMAAEQHGVDSSQMLVLEDSSIGSRAGVAAGAYTIAVPSPHTTEHDFTGVAFVAQTLADPRIAEVLGV</sequence>
<organism evidence="1 2">
    <name type="scientific">Botrimarina hoheduenensis</name>
    <dbReference type="NCBI Taxonomy" id="2528000"/>
    <lineage>
        <taxon>Bacteria</taxon>
        <taxon>Pseudomonadati</taxon>
        <taxon>Planctomycetota</taxon>
        <taxon>Planctomycetia</taxon>
        <taxon>Pirellulales</taxon>
        <taxon>Lacipirellulaceae</taxon>
        <taxon>Botrimarina</taxon>
    </lineage>
</organism>
<dbReference type="InterPro" id="IPR023214">
    <property type="entry name" value="HAD_sf"/>
</dbReference>
<dbReference type="InterPro" id="IPR041492">
    <property type="entry name" value="HAD_2"/>
</dbReference>
<dbReference type="CDD" id="cd07505">
    <property type="entry name" value="HAD_BPGM-like"/>
    <property type="match status" value="1"/>
</dbReference>
<dbReference type="NCBIfam" id="TIGR01509">
    <property type="entry name" value="HAD-SF-IA-v3"/>
    <property type="match status" value="1"/>
</dbReference>
<evidence type="ECO:0000313" key="2">
    <source>
        <dbReference type="Proteomes" id="UP000318995"/>
    </source>
</evidence>
<dbReference type="PANTHER" id="PTHR18901:SF38">
    <property type="entry name" value="PSEUDOURIDINE-5'-PHOSPHATASE"/>
    <property type="match status" value="1"/>
</dbReference>
<keyword evidence="2" id="KW-1185">Reference proteome</keyword>
<name>A0A5C5WEY6_9BACT</name>
<dbReference type="SFLD" id="SFLDG01129">
    <property type="entry name" value="C1.5:_HAD__Beta-PGM__Phosphata"/>
    <property type="match status" value="1"/>
</dbReference>
<dbReference type="RefSeq" id="WP_146570861.1">
    <property type="nucleotide sequence ID" value="NZ_SJPH01000001.1"/>
</dbReference>
<dbReference type="Gene3D" id="3.40.50.1000">
    <property type="entry name" value="HAD superfamily/HAD-like"/>
    <property type="match status" value="1"/>
</dbReference>
<evidence type="ECO:0000313" key="1">
    <source>
        <dbReference type="EMBL" id="TWT48639.1"/>
    </source>
</evidence>
<dbReference type="Pfam" id="PF13419">
    <property type="entry name" value="HAD_2"/>
    <property type="match status" value="1"/>
</dbReference>
<dbReference type="InterPro" id="IPR036412">
    <property type="entry name" value="HAD-like_sf"/>
</dbReference>
<dbReference type="GO" id="GO:0016787">
    <property type="term" value="F:hydrolase activity"/>
    <property type="evidence" value="ECO:0007669"/>
    <property type="project" value="UniProtKB-KW"/>
</dbReference>
<dbReference type="AlphaFoldDB" id="A0A5C5WEY6"/>
<proteinExistence type="predicted"/>
<keyword evidence="1" id="KW-0378">Hydrolase</keyword>
<dbReference type="Proteomes" id="UP000318995">
    <property type="component" value="Unassembled WGS sequence"/>
</dbReference>
<reference evidence="1 2" key="1">
    <citation type="submission" date="2019-02" db="EMBL/GenBank/DDBJ databases">
        <title>Deep-cultivation of Planctomycetes and their phenomic and genomic characterization uncovers novel biology.</title>
        <authorList>
            <person name="Wiegand S."/>
            <person name="Jogler M."/>
            <person name="Boedeker C."/>
            <person name="Pinto D."/>
            <person name="Vollmers J."/>
            <person name="Rivas-Marin E."/>
            <person name="Kohn T."/>
            <person name="Peeters S.H."/>
            <person name="Heuer A."/>
            <person name="Rast P."/>
            <person name="Oberbeckmann S."/>
            <person name="Bunk B."/>
            <person name="Jeske O."/>
            <person name="Meyerdierks A."/>
            <person name="Storesund J.E."/>
            <person name="Kallscheuer N."/>
            <person name="Luecker S."/>
            <person name="Lage O.M."/>
            <person name="Pohl T."/>
            <person name="Merkel B.J."/>
            <person name="Hornburger P."/>
            <person name="Mueller R.-W."/>
            <person name="Bruemmer F."/>
            <person name="Labrenz M."/>
            <person name="Spormann A.M."/>
            <person name="Op Den Camp H."/>
            <person name="Overmann J."/>
            <person name="Amann R."/>
            <person name="Jetten M.S.M."/>
            <person name="Mascher T."/>
            <person name="Medema M.H."/>
            <person name="Devos D.P."/>
            <person name="Kaster A.-K."/>
            <person name="Ovreas L."/>
            <person name="Rohde M."/>
            <person name="Galperin M.Y."/>
            <person name="Jogler C."/>
        </authorList>
    </citation>
    <scope>NUCLEOTIDE SEQUENCE [LARGE SCALE GENOMIC DNA]</scope>
    <source>
        <strain evidence="1 2">Pla111</strain>
    </source>
</reference>
<dbReference type="SUPFAM" id="SSF56784">
    <property type="entry name" value="HAD-like"/>
    <property type="match status" value="1"/>
</dbReference>
<dbReference type="InterPro" id="IPR006439">
    <property type="entry name" value="HAD-SF_hydro_IA"/>
</dbReference>
<accession>A0A5C5WEY6</accession>